<dbReference type="InterPro" id="IPR037522">
    <property type="entry name" value="HD_GYP_dom"/>
</dbReference>
<dbReference type="EMBL" id="LN614827">
    <property type="protein sequence ID" value="CEG55764.1"/>
    <property type="molecule type" value="Genomic_DNA"/>
</dbReference>
<dbReference type="KEGG" id="lfa:LFA_0291"/>
<dbReference type="InterPro" id="IPR006674">
    <property type="entry name" value="HD_domain"/>
</dbReference>
<dbReference type="AlphaFoldDB" id="A0A098G1A5"/>
<dbReference type="PROSITE" id="PS51832">
    <property type="entry name" value="HD_GYP"/>
    <property type="match status" value="1"/>
</dbReference>
<reference evidence="4" key="1">
    <citation type="submission" date="2014-09" db="EMBL/GenBank/DDBJ databases">
        <authorList>
            <person name="Gomez-Valero L."/>
        </authorList>
    </citation>
    <scope>NUCLEOTIDE SEQUENCE [LARGE SCALE GENOMIC DNA]</scope>
    <source>
        <strain evidence="4">ATCC700992</strain>
    </source>
</reference>
<dbReference type="CDD" id="cd00077">
    <property type="entry name" value="HDc"/>
    <property type="match status" value="1"/>
</dbReference>
<dbReference type="PANTHER" id="PTHR43155:SF2">
    <property type="entry name" value="CYCLIC DI-GMP PHOSPHODIESTERASE PA4108"/>
    <property type="match status" value="1"/>
</dbReference>
<feature type="domain" description="HD-GYP" evidence="2">
    <location>
        <begin position="310"/>
        <end position="524"/>
    </location>
</feature>
<evidence type="ECO:0000313" key="3">
    <source>
        <dbReference type="EMBL" id="CEG55764.1"/>
    </source>
</evidence>
<keyword evidence="3" id="KW-0378">Hydrolase</keyword>
<name>A0A098G1A5_9GAMM</name>
<keyword evidence="1" id="KW-0175">Coiled coil</keyword>
<dbReference type="Proteomes" id="UP000032430">
    <property type="component" value="Chromosome I"/>
</dbReference>
<evidence type="ECO:0000313" key="4">
    <source>
        <dbReference type="Proteomes" id="UP000032430"/>
    </source>
</evidence>
<dbReference type="STRING" id="1212491.LFA_0291"/>
<dbReference type="RefSeq" id="WP_045094582.1">
    <property type="nucleotide sequence ID" value="NZ_LN614827.1"/>
</dbReference>
<feature type="coiled-coil region" evidence="1">
    <location>
        <begin position="310"/>
        <end position="350"/>
    </location>
</feature>
<dbReference type="Gene3D" id="3.30.450.40">
    <property type="match status" value="1"/>
</dbReference>
<proteinExistence type="predicted"/>
<dbReference type="Pfam" id="PF01590">
    <property type="entry name" value="GAF"/>
    <property type="match status" value="1"/>
</dbReference>
<evidence type="ECO:0000256" key="1">
    <source>
        <dbReference type="SAM" id="Coils"/>
    </source>
</evidence>
<dbReference type="SMART" id="SM00065">
    <property type="entry name" value="GAF"/>
    <property type="match status" value="1"/>
</dbReference>
<dbReference type="Pfam" id="PF13487">
    <property type="entry name" value="HD_5"/>
    <property type="match status" value="1"/>
</dbReference>
<dbReference type="SMART" id="SM00471">
    <property type="entry name" value="HDc"/>
    <property type="match status" value="1"/>
</dbReference>
<dbReference type="Pfam" id="PF01966">
    <property type="entry name" value="HD"/>
    <property type="match status" value="1"/>
</dbReference>
<dbReference type="SUPFAM" id="SSF109604">
    <property type="entry name" value="HD-domain/PDEase-like"/>
    <property type="match status" value="1"/>
</dbReference>
<dbReference type="SUPFAM" id="SSF55781">
    <property type="entry name" value="GAF domain-like"/>
    <property type="match status" value="1"/>
</dbReference>
<dbReference type="PANTHER" id="PTHR43155">
    <property type="entry name" value="CYCLIC DI-GMP PHOSPHODIESTERASE PA4108-RELATED"/>
    <property type="match status" value="1"/>
</dbReference>
<keyword evidence="4" id="KW-1185">Reference proteome</keyword>
<dbReference type="Gene3D" id="1.10.3210.10">
    <property type="entry name" value="Hypothetical protein af1432"/>
    <property type="match status" value="2"/>
</dbReference>
<dbReference type="InterPro" id="IPR003018">
    <property type="entry name" value="GAF"/>
</dbReference>
<dbReference type="GO" id="GO:0008081">
    <property type="term" value="F:phosphoric diester hydrolase activity"/>
    <property type="evidence" value="ECO:0007669"/>
    <property type="project" value="UniProtKB-ARBA"/>
</dbReference>
<dbReference type="HOGENOM" id="CLU_000445_92_13_6"/>
<dbReference type="InterPro" id="IPR029016">
    <property type="entry name" value="GAF-like_dom_sf"/>
</dbReference>
<sequence>MTLTENHFSQLLKEITDIGTALSAEKDHVRLLELILQKAQQITHADGGTLYTCTEDKELKFEIMINTSMNIHLGGTSKDKVTFANLPLYDKQGRANDRMLAPWAAISRKTINIKDAYHNKKFDLSGTKNFDKSTGYRSQSFLVVPMTNHLNEVIGVLQLINPLDPQTRTITPFSPLDQQIVESLASQAAVTITNRQLINAQRGLFDALIQLIAKAIDKKSPYTGGHCRRVPVLARMIALAACKIDKGPLKEFNMTDDELYELEVAAWLHDCGKITTPEAVVDKATKLEMIIDGVYLIDTRFEVLKRDAIIHELQEQLQKITGSIFNLQSNKNLQEQLHQLDNERAVIRECNIGGEQFDPRKLDVINEIARRYWIGPSGQKEPFLSELEVHMLKIQKGTLSHQERNIINNHVTMTIKMLESLPYPKNLKNVPQLAGSHHEKMDGTGYPRGLTKEQMPLPARIIAIADIFEALTARDRPYKKAMSLPTALSVLGTMKMEGHIDPDLFDVFMDAEIYQHYANEFLGKTDLGTINLSAIPGYAALKS</sequence>
<protein>
    <submittedName>
        <fullName evidence="3">Metal dependent phosphohydrolase [GAF domain]</fullName>
    </submittedName>
</protein>
<dbReference type="InterPro" id="IPR003607">
    <property type="entry name" value="HD/PDEase_dom"/>
</dbReference>
<accession>A0A098G1A5</accession>
<evidence type="ECO:0000259" key="2">
    <source>
        <dbReference type="PROSITE" id="PS51832"/>
    </source>
</evidence>
<dbReference type="OrthoDB" id="9764808at2"/>
<gene>
    <name evidence="3" type="ORF">LFA_0291</name>
</gene>
<organism evidence="3 4">
    <name type="scientific">Legionella fallonii LLAP-10</name>
    <dbReference type="NCBI Taxonomy" id="1212491"/>
    <lineage>
        <taxon>Bacteria</taxon>
        <taxon>Pseudomonadati</taxon>
        <taxon>Pseudomonadota</taxon>
        <taxon>Gammaproteobacteria</taxon>
        <taxon>Legionellales</taxon>
        <taxon>Legionellaceae</taxon>
        <taxon>Legionella</taxon>
    </lineage>
</organism>